<feature type="transmembrane region" description="Helical" evidence="2">
    <location>
        <begin position="82"/>
        <end position="99"/>
    </location>
</feature>
<dbReference type="Proteomes" id="UP000475862">
    <property type="component" value="Unassembled WGS sequence"/>
</dbReference>
<keyword evidence="2" id="KW-0812">Transmembrane</keyword>
<gene>
    <name evidence="3" type="ORF">AGLY_004992</name>
</gene>
<name>A0A6G0TVY2_APHGL</name>
<sequence length="183" mass="19604">MVMVHISLPHKHLPERGLVVTTVALVGLVRATLGRLTRRELPRHAHIPVADHFALIADQHASYQAATTTTAAAPQPSLHGGLLVQVLVLLLLLLLLLGAPPPPPPLSPRLPVSLPSSPPLPQTPPPPPPPQTLPLLLDTFIQRIHGGRCRRTALHQTGPRRAAAIPRAGCYYSSHQPSTPTPE</sequence>
<keyword evidence="2" id="KW-0472">Membrane</keyword>
<accession>A0A6G0TVY2</accession>
<dbReference type="EMBL" id="VYZN01000014">
    <property type="protein sequence ID" value="KAE9539740.1"/>
    <property type="molecule type" value="Genomic_DNA"/>
</dbReference>
<evidence type="ECO:0000313" key="3">
    <source>
        <dbReference type="EMBL" id="KAE9539740.1"/>
    </source>
</evidence>
<proteinExistence type="predicted"/>
<comment type="caution">
    <text evidence="3">The sequence shown here is derived from an EMBL/GenBank/DDBJ whole genome shotgun (WGS) entry which is preliminary data.</text>
</comment>
<feature type="transmembrane region" description="Helical" evidence="2">
    <location>
        <begin position="16"/>
        <end position="33"/>
    </location>
</feature>
<evidence type="ECO:0000313" key="4">
    <source>
        <dbReference type="Proteomes" id="UP000475862"/>
    </source>
</evidence>
<feature type="compositionally biased region" description="Pro residues" evidence="1">
    <location>
        <begin position="116"/>
        <end position="132"/>
    </location>
</feature>
<protein>
    <submittedName>
        <fullName evidence="3">Uncharacterized protein</fullName>
    </submittedName>
</protein>
<organism evidence="3 4">
    <name type="scientific">Aphis glycines</name>
    <name type="common">Soybean aphid</name>
    <dbReference type="NCBI Taxonomy" id="307491"/>
    <lineage>
        <taxon>Eukaryota</taxon>
        <taxon>Metazoa</taxon>
        <taxon>Ecdysozoa</taxon>
        <taxon>Arthropoda</taxon>
        <taxon>Hexapoda</taxon>
        <taxon>Insecta</taxon>
        <taxon>Pterygota</taxon>
        <taxon>Neoptera</taxon>
        <taxon>Paraneoptera</taxon>
        <taxon>Hemiptera</taxon>
        <taxon>Sternorrhyncha</taxon>
        <taxon>Aphidomorpha</taxon>
        <taxon>Aphidoidea</taxon>
        <taxon>Aphididae</taxon>
        <taxon>Aphidini</taxon>
        <taxon>Aphis</taxon>
        <taxon>Aphis</taxon>
    </lineage>
</organism>
<keyword evidence="4" id="KW-1185">Reference proteome</keyword>
<evidence type="ECO:0000256" key="1">
    <source>
        <dbReference type="SAM" id="MobiDB-lite"/>
    </source>
</evidence>
<reference evidence="3 4" key="1">
    <citation type="submission" date="2019-08" db="EMBL/GenBank/DDBJ databases">
        <title>The genome of the soybean aphid Biotype 1, its phylome, world population structure and adaptation to the North American continent.</title>
        <authorList>
            <person name="Giordano R."/>
            <person name="Donthu R.K."/>
            <person name="Hernandez A.G."/>
            <person name="Wright C.L."/>
            <person name="Zimin A.V."/>
        </authorList>
    </citation>
    <scope>NUCLEOTIDE SEQUENCE [LARGE SCALE GENOMIC DNA]</scope>
    <source>
        <tissue evidence="3">Whole aphids</tissue>
    </source>
</reference>
<feature type="region of interest" description="Disordered" evidence="1">
    <location>
        <begin position="108"/>
        <end position="133"/>
    </location>
</feature>
<dbReference type="AlphaFoldDB" id="A0A6G0TVY2"/>
<evidence type="ECO:0000256" key="2">
    <source>
        <dbReference type="SAM" id="Phobius"/>
    </source>
</evidence>
<keyword evidence="2" id="KW-1133">Transmembrane helix</keyword>